<dbReference type="STRING" id="169760.PSTEL_20400"/>
<gene>
    <name evidence="3" type="ORF">PSTEL_20400</name>
</gene>
<dbReference type="KEGG" id="pste:PSTEL_20400"/>
<keyword evidence="1" id="KW-0472">Membrane</keyword>
<dbReference type="EMBL" id="CP009286">
    <property type="protein sequence ID" value="AIQ65134.1"/>
    <property type="molecule type" value="Genomic_DNA"/>
</dbReference>
<reference evidence="3 4" key="1">
    <citation type="submission" date="2014-08" db="EMBL/GenBank/DDBJ databases">
        <title>Comparative genomics of the Paenibacillus odorifer group.</title>
        <authorList>
            <person name="den Bakker H.C."/>
            <person name="Tsai Y.-C."/>
            <person name="Martin N."/>
            <person name="Korlach J."/>
            <person name="Wiedmann M."/>
        </authorList>
    </citation>
    <scope>NUCLEOTIDE SEQUENCE [LARGE SCALE GENOMIC DNA]</scope>
    <source>
        <strain evidence="3 4">DSM 14472</strain>
    </source>
</reference>
<dbReference type="AlphaFoldDB" id="A0A089N8K1"/>
<dbReference type="Proteomes" id="UP000029507">
    <property type="component" value="Chromosome"/>
</dbReference>
<dbReference type="Gene3D" id="3.30.70.1740">
    <property type="entry name" value="Bypass-of-forespore C, C-terminal domain"/>
    <property type="match status" value="1"/>
</dbReference>
<keyword evidence="4" id="KW-1185">Reference proteome</keyword>
<proteinExistence type="predicted"/>
<protein>
    <recommendedName>
        <fullName evidence="2">Bypass of forespore C C-terminal domain-containing protein</fullName>
    </recommendedName>
</protein>
<evidence type="ECO:0000256" key="1">
    <source>
        <dbReference type="SAM" id="Phobius"/>
    </source>
</evidence>
<feature type="transmembrane region" description="Helical" evidence="1">
    <location>
        <begin position="20"/>
        <end position="38"/>
    </location>
</feature>
<evidence type="ECO:0000313" key="3">
    <source>
        <dbReference type="EMBL" id="AIQ65134.1"/>
    </source>
</evidence>
<dbReference type="Pfam" id="PF08955">
    <property type="entry name" value="BofC_C"/>
    <property type="match status" value="1"/>
</dbReference>
<accession>A0A089N8K1</accession>
<organism evidence="3 4">
    <name type="scientific">Paenibacillus stellifer</name>
    <dbReference type="NCBI Taxonomy" id="169760"/>
    <lineage>
        <taxon>Bacteria</taxon>
        <taxon>Bacillati</taxon>
        <taxon>Bacillota</taxon>
        <taxon>Bacilli</taxon>
        <taxon>Bacillales</taxon>
        <taxon>Paenibacillaceae</taxon>
        <taxon>Paenibacillus</taxon>
    </lineage>
</organism>
<sequence>MSAFRLKRQLWRRWRRWKKALWAGTACSMLILIAWSGFQVPERMTKLLTGSMTTAERIYADWSRQEVWNQQAAAVFRGSEAWNMPNSNVRENDSLRRAISESGLSRRVHYTTTYVCGDEVTEGGGLMKSAEVLSLLDQHPEWNGTIDSSGNLWLKRTVNDLSPDCKREAYIGIDQVGNLTLFKGPPKREEVLKTFFQIDIGTMKSSLPEKVWKQLQGGIRIQDMEEYNSVLSTFSDFARDSDERAM</sequence>
<dbReference type="InterPro" id="IPR038117">
    <property type="entry name" value="BofC_C_sf"/>
</dbReference>
<keyword evidence="1" id="KW-1133">Transmembrane helix</keyword>
<evidence type="ECO:0000313" key="4">
    <source>
        <dbReference type="Proteomes" id="UP000029507"/>
    </source>
</evidence>
<feature type="domain" description="Bypass of forespore C C-terminal" evidence="2">
    <location>
        <begin position="159"/>
        <end position="235"/>
    </location>
</feature>
<dbReference type="InterPro" id="IPR015050">
    <property type="entry name" value="BofC_C"/>
</dbReference>
<dbReference type="HOGENOM" id="CLU_105390_0_0_9"/>
<name>A0A089N8K1_9BACL</name>
<keyword evidence="1" id="KW-0812">Transmembrane</keyword>
<evidence type="ECO:0000259" key="2">
    <source>
        <dbReference type="Pfam" id="PF08955"/>
    </source>
</evidence>